<dbReference type="RefSeq" id="XP_012897351.1">
    <property type="nucleotide sequence ID" value="XM_013041897.1"/>
</dbReference>
<dbReference type="InterPro" id="IPR032682">
    <property type="entry name" value="Cnd1_C"/>
</dbReference>
<dbReference type="GO" id="GO:0042393">
    <property type="term" value="F:histone binding"/>
    <property type="evidence" value="ECO:0007669"/>
    <property type="project" value="TreeGrafter"/>
</dbReference>
<dbReference type="GO" id="GO:0010032">
    <property type="term" value="P:meiotic chromosome condensation"/>
    <property type="evidence" value="ECO:0007669"/>
    <property type="project" value="TreeGrafter"/>
</dbReference>
<organism evidence="9">
    <name type="scientific">Blastocystis hominis</name>
    <dbReference type="NCBI Taxonomy" id="12968"/>
    <lineage>
        <taxon>Eukaryota</taxon>
        <taxon>Sar</taxon>
        <taxon>Stramenopiles</taxon>
        <taxon>Bigyra</taxon>
        <taxon>Opalozoa</taxon>
        <taxon>Opalinata</taxon>
        <taxon>Blastocystidae</taxon>
        <taxon>Blastocystis</taxon>
    </lineage>
</organism>
<dbReference type="GO" id="GO:0007076">
    <property type="term" value="P:mitotic chromosome condensation"/>
    <property type="evidence" value="ECO:0007669"/>
    <property type="project" value="InterPro"/>
</dbReference>
<dbReference type="Gene3D" id="1.25.10.10">
    <property type="entry name" value="Leucine-rich Repeat Variant"/>
    <property type="match status" value="1"/>
</dbReference>
<keyword evidence="6" id="KW-0131">Cell cycle</keyword>
<keyword evidence="4" id="KW-0226">DNA condensation</keyword>
<dbReference type="PANTHER" id="PTHR14222">
    <property type="entry name" value="CONDENSIN"/>
    <property type="match status" value="1"/>
</dbReference>
<dbReference type="GO" id="GO:0005634">
    <property type="term" value="C:nucleus"/>
    <property type="evidence" value="ECO:0007669"/>
    <property type="project" value="UniProtKB-SubCell"/>
</dbReference>
<proteinExistence type="predicted"/>
<evidence type="ECO:0000313" key="10">
    <source>
        <dbReference type="Proteomes" id="UP000008312"/>
    </source>
</evidence>
<keyword evidence="2" id="KW-0132">Cell division</keyword>
<comment type="subcellular location">
    <subcellularLocation>
        <location evidence="1">Nucleus</location>
    </subcellularLocation>
</comment>
<reference evidence="9" key="1">
    <citation type="submission" date="2010-02" db="EMBL/GenBank/DDBJ databases">
        <title>Sequencing and annotation of the Blastocystis hominis genome.</title>
        <authorList>
            <person name="Wincker P."/>
        </authorList>
    </citation>
    <scope>NUCLEOTIDE SEQUENCE</scope>
    <source>
        <strain evidence="9">Singapore isolate B</strain>
    </source>
</reference>
<dbReference type="AlphaFoldDB" id="D8M5G4"/>
<dbReference type="GO" id="GO:0051301">
    <property type="term" value="P:cell division"/>
    <property type="evidence" value="ECO:0007669"/>
    <property type="project" value="UniProtKB-KW"/>
</dbReference>
<keyword evidence="10" id="KW-1185">Reference proteome</keyword>
<evidence type="ECO:0000256" key="4">
    <source>
        <dbReference type="ARBA" id="ARBA00023067"/>
    </source>
</evidence>
<evidence type="ECO:0000256" key="3">
    <source>
        <dbReference type="ARBA" id="ARBA00022776"/>
    </source>
</evidence>
<evidence type="ECO:0000256" key="1">
    <source>
        <dbReference type="ARBA" id="ARBA00004123"/>
    </source>
</evidence>
<dbReference type="Proteomes" id="UP000008312">
    <property type="component" value="Unassembled WGS sequence"/>
</dbReference>
<dbReference type="PANTHER" id="PTHR14222:SF1">
    <property type="entry name" value="CONDENSIN-2 COMPLEX SUBUNIT D3"/>
    <property type="match status" value="1"/>
</dbReference>
<dbReference type="InterPro" id="IPR026971">
    <property type="entry name" value="CND1/NCAPD3"/>
</dbReference>
<feature type="domain" description="Condensin complex subunit 1 C-terminal" evidence="8">
    <location>
        <begin position="33"/>
        <end position="145"/>
    </location>
</feature>
<gene>
    <name evidence="9" type="ORF">GSBLH_T00003196001</name>
</gene>
<dbReference type="InParanoid" id="D8M5G4"/>
<dbReference type="GO" id="GO:0000779">
    <property type="term" value="C:condensed chromosome, centromeric region"/>
    <property type="evidence" value="ECO:0007669"/>
    <property type="project" value="TreeGrafter"/>
</dbReference>
<dbReference type="SUPFAM" id="SSF48371">
    <property type="entry name" value="ARM repeat"/>
    <property type="match status" value="1"/>
</dbReference>
<evidence type="ECO:0000256" key="7">
    <source>
        <dbReference type="SAM" id="MobiDB-lite"/>
    </source>
</evidence>
<evidence type="ECO:0000259" key="8">
    <source>
        <dbReference type="Pfam" id="PF12717"/>
    </source>
</evidence>
<dbReference type="InterPro" id="IPR011989">
    <property type="entry name" value="ARM-like"/>
</dbReference>
<dbReference type="GO" id="GO:0000796">
    <property type="term" value="C:condensin complex"/>
    <property type="evidence" value="ECO:0007669"/>
    <property type="project" value="TreeGrafter"/>
</dbReference>
<evidence type="ECO:0000256" key="5">
    <source>
        <dbReference type="ARBA" id="ARBA00023242"/>
    </source>
</evidence>
<dbReference type="GeneID" id="24920307"/>
<dbReference type="Pfam" id="PF12717">
    <property type="entry name" value="Cnd1"/>
    <property type="match status" value="1"/>
</dbReference>
<evidence type="ECO:0000313" key="9">
    <source>
        <dbReference type="EMBL" id="CBK23303.2"/>
    </source>
</evidence>
<sequence length="184" mass="20851">MISFGKVCITSGSLAKRHLPMFIRELEVSQDSVIRNNIIIIIGDICTKHTSVVEQYLPTIANCMVDMDVTVRIHALSIISKLLLEDFIKLKPVLLCCILAALNDADSSIAAFAYQLVTQQIFRKFPKIFVSTFVEIMSILNEYLEGNLVKRERRSQARQVSFARSFPHSQRASSHLPHSFRAVR</sequence>
<keyword evidence="3" id="KW-0498">Mitosis</keyword>
<dbReference type="InterPro" id="IPR016024">
    <property type="entry name" value="ARM-type_fold"/>
</dbReference>
<accession>D8M5G4</accession>
<name>D8M5G4_BLAHO</name>
<protein>
    <recommendedName>
        <fullName evidence="8">Condensin complex subunit 1 C-terminal domain-containing protein</fullName>
    </recommendedName>
</protein>
<evidence type="ECO:0000256" key="6">
    <source>
        <dbReference type="ARBA" id="ARBA00023306"/>
    </source>
</evidence>
<feature type="region of interest" description="Disordered" evidence="7">
    <location>
        <begin position="163"/>
        <end position="184"/>
    </location>
</feature>
<dbReference type="EMBL" id="FN668659">
    <property type="protein sequence ID" value="CBK23303.2"/>
    <property type="molecule type" value="Genomic_DNA"/>
</dbReference>
<dbReference type="OrthoDB" id="10263978at2759"/>
<keyword evidence="5" id="KW-0539">Nucleus</keyword>
<evidence type="ECO:0000256" key="2">
    <source>
        <dbReference type="ARBA" id="ARBA00022618"/>
    </source>
</evidence>